<sequence length="73" mass="8625">MPSSSVPIVSNLIAAIRLLINDRLRGKDRFDTVVLSTFTWFVLLFAYRFWKYSQRYGLHQGFEVPLKRYALNQ</sequence>
<evidence type="ECO:0000313" key="2">
    <source>
        <dbReference type="EMBL" id="EER11510.1"/>
    </source>
</evidence>
<dbReference type="GeneID" id="9046871"/>
<dbReference type="OrthoDB" id="10254570at2759"/>
<evidence type="ECO:0000256" key="1">
    <source>
        <dbReference type="SAM" id="Phobius"/>
    </source>
</evidence>
<dbReference type="EMBL" id="GG676588">
    <property type="protein sequence ID" value="EER11510.1"/>
    <property type="molecule type" value="Genomic_DNA"/>
</dbReference>
<protein>
    <submittedName>
        <fullName evidence="2">Uncharacterized protein</fullName>
    </submittedName>
</protein>
<accession>C5KVI3</accession>
<feature type="non-terminal residue" evidence="2">
    <location>
        <position position="73"/>
    </location>
</feature>
<organism evidence="3">
    <name type="scientific">Perkinsus marinus (strain ATCC 50983 / TXsc)</name>
    <dbReference type="NCBI Taxonomy" id="423536"/>
    <lineage>
        <taxon>Eukaryota</taxon>
        <taxon>Sar</taxon>
        <taxon>Alveolata</taxon>
        <taxon>Perkinsozoa</taxon>
        <taxon>Perkinsea</taxon>
        <taxon>Perkinsida</taxon>
        <taxon>Perkinsidae</taxon>
        <taxon>Perkinsus</taxon>
    </lineage>
</organism>
<dbReference type="RefSeq" id="XP_002779715.1">
    <property type="nucleotide sequence ID" value="XM_002779669.1"/>
</dbReference>
<reference evidence="2 3" key="1">
    <citation type="submission" date="2008-07" db="EMBL/GenBank/DDBJ databases">
        <authorList>
            <person name="El-Sayed N."/>
            <person name="Caler E."/>
            <person name="Inman J."/>
            <person name="Amedeo P."/>
            <person name="Hass B."/>
            <person name="Wortman J."/>
        </authorList>
    </citation>
    <scope>NUCLEOTIDE SEQUENCE [LARGE SCALE GENOMIC DNA]</scope>
    <source>
        <strain evidence="3">ATCC 50983 / TXsc</strain>
    </source>
</reference>
<keyword evidence="3" id="KW-1185">Reference proteome</keyword>
<dbReference type="Proteomes" id="UP000007800">
    <property type="component" value="Unassembled WGS sequence"/>
</dbReference>
<dbReference type="InParanoid" id="C5KVI3"/>
<feature type="transmembrane region" description="Helical" evidence="1">
    <location>
        <begin position="32"/>
        <end position="50"/>
    </location>
</feature>
<keyword evidence="1" id="KW-1133">Transmembrane helix</keyword>
<keyword evidence="1" id="KW-0472">Membrane</keyword>
<name>C5KVI3_PERM5</name>
<proteinExistence type="predicted"/>
<evidence type="ECO:0000313" key="3">
    <source>
        <dbReference type="Proteomes" id="UP000007800"/>
    </source>
</evidence>
<gene>
    <name evidence="2" type="ORF">Pmar_PMAR001273</name>
</gene>
<dbReference type="AlphaFoldDB" id="C5KVI3"/>
<keyword evidence="1" id="KW-0812">Transmembrane</keyword>